<dbReference type="Gene3D" id="2.160.20.80">
    <property type="entry name" value="E3 ubiquitin-protein ligase SopA"/>
    <property type="match status" value="1"/>
</dbReference>
<dbReference type="SUPFAM" id="SSF141571">
    <property type="entry name" value="Pentapeptide repeat-like"/>
    <property type="match status" value="1"/>
</dbReference>
<dbReference type="PANTHER" id="PTHR46844:SF1">
    <property type="entry name" value="SLR5058 PROTEIN"/>
    <property type="match status" value="1"/>
</dbReference>
<dbReference type="RefSeq" id="WP_125307162.1">
    <property type="nucleotide sequence ID" value="NZ_RSEC01000032.1"/>
</dbReference>
<dbReference type="SUPFAM" id="SSF52540">
    <property type="entry name" value="P-loop containing nucleoside triphosphate hydrolases"/>
    <property type="match status" value="1"/>
</dbReference>
<dbReference type="InterPro" id="IPR027417">
    <property type="entry name" value="P-loop_NTPase"/>
</dbReference>
<reference evidence="2 3" key="1">
    <citation type="submission" date="2018-12" db="EMBL/GenBank/DDBJ databases">
        <title>Amycolatopsis eburnea sp. nov. actinomycete associate with arbuscular mycorrhiza fungal spore.</title>
        <authorList>
            <person name="Lumyong S."/>
            <person name="Chaiya L."/>
        </authorList>
    </citation>
    <scope>NUCLEOTIDE SEQUENCE [LARGE SCALE GENOMIC DNA]</scope>
    <source>
        <strain evidence="2 3">GLM-1</strain>
    </source>
</reference>
<keyword evidence="3" id="KW-1185">Reference proteome</keyword>
<feature type="domain" description="NACHT" evidence="1">
    <location>
        <begin position="173"/>
        <end position="296"/>
    </location>
</feature>
<protein>
    <submittedName>
        <fullName evidence="2">NACHT domain-containing protein</fullName>
    </submittedName>
</protein>
<organism evidence="2 3">
    <name type="scientific">Amycolatopsis eburnea</name>
    <dbReference type="NCBI Taxonomy" id="2267691"/>
    <lineage>
        <taxon>Bacteria</taxon>
        <taxon>Bacillati</taxon>
        <taxon>Actinomycetota</taxon>
        <taxon>Actinomycetes</taxon>
        <taxon>Pseudonocardiales</taxon>
        <taxon>Pseudonocardiaceae</taxon>
        <taxon>Amycolatopsis</taxon>
    </lineage>
</organism>
<dbReference type="InterPro" id="IPR001646">
    <property type="entry name" value="5peptide_repeat"/>
</dbReference>
<dbReference type="Pfam" id="PF00805">
    <property type="entry name" value="Pentapeptide"/>
    <property type="match status" value="1"/>
</dbReference>
<evidence type="ECO:0000313" key="2">
    <source>
        <dbReference type="EMBL" id="RSD21911.1"/>
    </source>
</evidence>
<accession>A0A3R9FCH9</accession>
<dbReference type="Pfam" id="PF05729">
    <property type="entry name" value="NACHT"/>
    <property type="match status" value="1"/>
</dbReference>
<evidence type="ECO:0000259" key="1">
    <source>
        <dbReference type="PROSITE" id="PS50837"/>
    </source>
</evidence>
<dbReference type="Proteomes" id="UP000267081">
    <property type="component" value="Unassembled WGS sequence"/>
</dbReference>
<dbReference type="InterPro" id="IPR007111">
    <property type="entry name" value="NACHT_NTPase"/>
</dbReference>
<sequence length="853" mass="96806">MEQKFTAISLPAAVRWLFETNGYDVSGPVERGGVEVELVATQLSGFSEQNVYIEPTVQQVDALRYDEYLAKLTPFRNEPGAQRMIISPAGFAPGVKERAVTEGILTFTYDELFANFERVQPYLSYILGDSRQAKTLQALDEVYEEPNFDDKYGNQWATRHLTEWLHDEDKDRSWLIIVGEYGTGKTALTEVLQKRWAELYQQGLSPRLPFRIELRDFAKQFDSRGLLHHFLDRNELTHLPVSFVESMISNGRVVLLLDGYDEMAQYLNVRERRACLEALADLASNGAKGILTSRPNYFTEAEELRVFEVLYQKLSGSHRPMDVLDRAVVEQEREVDSLLERFVLNRVERSLRDLTYEQTIELVRRRLKDDPEGAEVVTGLLSKVFRNEEDRNVSLSGKPVIITYLLDVVEELKKDDNEDLERKMSEWDIYNLIVNKLMLRDWARTATLFPTERLLFLQKLALHTSISQQKSVNEASFREVVRTVFESKMTRKRIEGVTDAEDSLFDDLRSSTTLTRSTDKSTAQWQFSHNSLREFLLAGYLIDCLVDGKPEPQSVPVTDTMITFVNSMPEEKLQEAYTQLSALWPSRKMHKGIDQMLTLLWGAKRHNERKNQGVAASLRDLIGDSFDLSNCTLTGVNFSSGDDVDLRNLNASSSIMTDTVFTEVNLAGSNFSESAIDACVLTNADVSGADFSNLLMLDTEITGLVCTGANFTNLTKDSTALLRVGKDLHVLDATRLRGYLKRRGAVTDPVNPYFMYCLDQNFDICEKICRVLLDGAWHQRLGLEQRGASERNVRLAKKFVQFLISVGHVQIKNGTGGKLIGTTQSGRPVVARLSENAQIDETLLPFFEQNLSQ</sequence>
<dbReference type="OrthoDB" id="414967at2"/>
<gene>
    <name evidence="2" type="ORF">EIY87_08795</name>
</gene>
<evidence type="ECO:0000313" key="3">
    <source>
        <dbReference type="Proteomes" id="UP000267081"/>
    </source>
</evidence>
<name>A0A3R9FCH9_9PSEU</name>
<comment type="caution">
    <text evidence="2">The sequence shown here is derived from an EMBL/GenBank/DDBJ whole genome shotgun (WGS) entry which is preliminary data.</text>
</comment>
<dbReference type="AlphaFoldDB" id="A0A3R9FCH9"/>
<dbReference type="PANTHER" id="PTHR46844">
    <property type="entry name" value="SLR5058 PROTEIN"/>
    <property type="match status" value="1"/>
</dbReference>
<proteinExistence type="predicted"/>
<dbReference type="PROSITE" id="PS50837">
    <property type="entry name" value="NACHT"/>
    <property type="match status" value="1"/>
</dbReference>
<dbReference type="EMBL" id="RSEC01000032">
    <property type="protein sequence ID" value="RSD21911.1"/>
    <property type="molecule type" value="Genomic_DNA"/>
</dbReference>
<dbReference type="Gene3D" id="3.40.50.300">
    <property type="entry name" value="P-loop containing nucleotide triphosphate hydrolases"/>
    <property type="match status" value="1"/>
</dbReference>